<protein>
    <submittedName>
        <fullName evidence="1">Uncharacterized protein</fullName>
    </submittedName>
</protein>
<accession>N1WQT6</accession>
<dbReference type="AlphaFoldDB" id="N1WQT6"/>
<evidence type="ECO:0000313" key="1">
    <source>
        <dbReference type="EMBL" id="EMY79617.1"/>
    </source>
</evidence>
<evidence type="ECO:0000313" key="2">
    <source>
        <dbReference type="Proteomes" id="UP000012313"/>
    </source>
</evidence>
<dbReference type="EMBL" id="AOHC02000010">
    <property type="protein sequence ID" value="EMY79617.1"/>
    <property type="molecule type" value="Genomic_DNA"/>
</dbReference>
<reference evidence="1" key="1">
    <citation type="submission" date="2013-03" db="EMBL/GenBank/DDBJ databases">
        <authorList>
            <person name="Harkins D.M."/>
            <person name="Durkin A.S."/>
            <person name="Brinkac L.M."/>
            <person name="Haft D.H."/>
            <person name="Selengut J.D."/>
            <person name="Sanka R."/>
            <person name="DePew J."/>
            <person name="Purushe J."/>
            <person name="Hartskeerl R.A."/>
            <person name="Ahmed A."/>
            <person name="van der Linden H."/>
            <person name="Goris M.G.A."/>
            <person name="Vinetz J.M."/>
            <person name="Sutton G.G."/>
            <person name="Nierman W.C."/>
            <person name="Fouts D.E."/>
        </authorList>
    </citation>
    <scope>NUCLEOTIDE SEQUENCE [LARGE SCALE GENOMIC DNA]</scope>
    <source>
        <strain evidence="1">ICFT</strain>
    </source>
</reference>
<name>N1WQT6_9LEPT</name>
<keyword evidence="2" id="KW-1185">Reference proteome</keyword>
<gene>
    <name evidence="1" type="ORF">LEP1GSC060_1290</name>
</gene>
<proteinExistence type="predicted"/>
<sequence>MYWEDNEAQIVVDLSQDIDDGKAYTIVLAVCRKLNTASDD</sequence>
<dbReference type="RefSeq" id="WP_002994182.1">
    <property type="nucleotide sequence ID" value="NZ_AOHC02000010.1"/>
</dbReference>
<organism evidence="1 2">
    <name type="scientific">Leptospira weilii serovar Ranarum str. ICFT</name>
    <dbReference type="NCBI Taxonomy" id="1218598"/>
    <lineage>
        <taxon>Bacteria</taxon>
        <taxon>Pseudomonadati</taxon>
        <taxon>Spirochaetota</taxon>
        <taxon>Spirochaetia</taxon>
        <taxon>Leptospirales</taxon>
        <taxon>Leptospiraceae</taxon>
        <taxon>Leptospira</taxon>
    </lineage>
</organism>
<dbReference type="Proteomes" id="UP000012313">
    <property type="component" value="Unassembled WGS sequence"/>
</dbReference>
<comment type="caution">
    <text evidence="1">The sequence shown here is derived from an EMBL/GenBank/DDBJ whole genome shotgun (WGS) entry which is preliminary data.</text>
</comment>